<organism evidence="1 2">
    <name type="scientific">Stylosanthes scabra</name>
    <dbReference type="NCBI Taxonomy" id="79078"/>
    <lineage>
        <taxon>Eukaryota</taxon>
        <taxon>Viridiplantae</taxon>
        <taxon>Streptophyta</taxon>
        <taxon>Embryophyta</taxon>
        <taxon>Tracheophyta</taxon>
        <taxon>Spermatophyta</taxon>
        <taxon>Magnoliopsida</taxon>
        <taxon>eudicotyledons</taxon>
        <taxon>Gunneridae</taxon>
        <taxon>Pentapetalae</taxon>
        <taxon>rosids</taxon>
        <taxon>fabids</taxon>
        <taxon>Fabales</taxon>
        <taxon>Fabaceae</taxon>
        <taxon>Papilionoideae</taxon>
        <taxon>50 kb inversion clade</taxon>
        <taxon>dalbergioids sensu lato</taxon>
        <taxon>Dalbergieae</taxon>
        <taxon>Pterocarpus clade</taxon>
        <taxon>Stylosanthes</taxon>
    </lineage>
</organism>
<dbReference type="EMBL" id="JASCZI010241665">
    <property type="protein sequence ID" value="MED6203991.1"/>
    <property type="molecule type" value="Genomic_DNA"/>
</dbReference>
<name>A0ABU6Y2G3_9FABA</name>
<proteinExistence type="predicted"/>
<sequence>MPRFKCGEVMKPIPTAEFGAEVAGENERNERIATKPRKSLLDLMQEFGRPRTSRMSSSKISVLGQRMNTSASTRIFSVALISKERRGVDLQGHSDAQVR</sequence>
<reference evidence="1 2" key="1">
    <citation type="journal article" date="2023" name="Plants (Basel)">
        <title>Bridging the Gap: Combining Genomics and Transcriptomics Approaches to Understand Stylosanthes scabra, an Orphan Legume from the Brazilian Caatinga.</title>
        <authorList>
            <person name="Ferreira-Neto J.R.C."/>
            <person name="da Silva M.D."/>
            <person name="Binneck E."/>
            <person name="de Melo N.F."/>
            <person name="da Silva R.H."/>
            <person name="de Melo A.L.T.M."/>
            <person name="Pandolfi V."/>
            <person name="Bustamante F.O."/>
            <person name="Brasileiro-Vidal A.C."/>
            <person name="Benko-Iseppon A.M."/>
        </authorList>
    </citation>
    <scope>NUCLEOTIDE SEQUENCE [LARGE SCALE GENOMIC DNA]</scope>
    <source>
        <tissue evidence="1">Leaves</tissue>
    </source>
</reference>
<accession>A0ABU6Y2G3</accession>
<gene>
    <name evidence="1" type="ORF">PIB30_004998</name>
</gene>
<comment type="caution">
    <text evidence="1">The sequence shown here is derived from an EMBL/GenBank/DDBJ whole genome shotgun (WGS) entry which is preliminary data.</text>
</comment>
<evidence type="ECO:0000313" key="2">
    <source>
        <dbReference type="Proteomes" id="UP001341840"/>
    </source>
</evidence>
<protein>
    <submittedName>
        <fullName evidence="1">Uncharacterized protein</fullName>
    </submittedName>
</protein>
<evidence type="ECO:0000313" key="1">
    <source>
        <dbReference type="EMBL" id="MED6203991.1"/>
    </source>
</evidence>
<keyword evidence="2" id="KW-1185">Reference proteome</keyword>
<dbReference type="Proteomes" id="UP001341840">
    <property type="component" value="Unassembled WGS sequence"/>
</dbReference>